<dbReference type="SMART" id="SM00184">
    <property type="entry name" value="RING"/>
    <property type="match status" value="1"/>
</dbReference>
<dbReference type="InterPro" id="IPR014001">
    <property type="entry name" value="Helicase_ATP-bd"/>
</dbReference>
<evidence type="ECO:0000259" key="18">
    <source>
        <dbReference type="PROSITE" id="PS51194"/>
    </source>
</evidence>
<dbReference type="InterPro" id="IPR013083">
    <property type="entry name" value="Znf_RING/FYVE/PHD"/>
</dbReference>
<dbReference type="InterPro" id="IPR017907">
    <property type="entry name" value="Znf_RING_CS"/>
</dbReference>
<keyword evidence="13" id="KW-0539">Nucleus</keyword>
<keyword evidence="7 14" id="KW-0863">Zinc-finger</keyword>
<name>A7TFQ5_VANPO</name>
<dbReference type="Proteomes" id="UP000000267">
    <property type="component" value="Unassembled WGS sequence"/>
</dbReference>
<feature type="compositionally biased region" description="Basic and acidic residues" evidence="15">
    <location>
        <begin position="9"/>
        <end position="19"/>
    </location>
</feature>
<dbReference type="EMBL" id="DS480384">
    <property type="protein sequence ID" value="EDO18863.1"/>
    <property type="molecule type" value="Genomic_DNA"/>
</dbReference>
<dbReference type="GO" id="GO:0008094">
    <property type="term" value="F:ATP-dependent activity, acting on DNA"/>
    <property type="evidence" value="ECO:0007669"/>
    <property type="project" value="TreeGrafter"/>
</dbReference>
<dbReference type="HOGENOM" id="CLU_000315_2_5_1"/>
<dbReference type="PROSITE" id="PS51194">
    <property type="entry name" value="HELICASE_CTER"/>
    <property type="match status" value="1"/>
</dbReference>
<evidence type="ECO:0000259" key="16">
    <source>
        <dbReference type="PROSITE" id="PS50089"/>
    </source>
</evidence>
<evidence type="ECO:0000256" key="2">
    <source>
        <dbReference type="ARBA" id="ARBA00007025"/>
    </source>
</evidence>
<dbReference type="InterPro" id="IPR027417">
    <property type="entry name" value="P-loop_NTPase"/>
</dbReference>
<evidence type="ECO:0000256" key="10">
    <source>
        <dbReference type="ARBA" id="ARBA00022833"/>
    </source>
</evidence>
<dbReference type="RefSeq" id="XP_001646721.1">
    <property type="nucleotide sequence ID" value="XM_001646671.1"/>
</dbReference>
<dbReference type="KEGG" id="vpo:Kpol_1023p32"/>
<dbReference type="SUPFAM" id="SSF57850">
    <property type="entry name" value="RING/U-box"/>
    <property type="match status" value="1"/>
</dbReference>
<reference evidence="19 20" key="1">
    <citation type="journal article" date="2007" name="Proc. Natl. Acad. Sci. U.S.A.">
        <title>Independent sorting-out of thousands of duplicated gene pairs in two yeast species descended from a whole-genome duplication.</title>
        <authorList>
            <person name="Scannell D.R."/>
            <person name="Frank A.C."/>
            <person name="Conant G.C."/>
            <person name="Byrne K.P."/>
            <person name="Woolfit M."/>
            <person name="Wolfe K.H."/>
        </authorList>
    </citation>
    <scope>NUCLEOTIDE SEQUENCE [LARGE SCALE GENOMIC DNA]</scope>
    <source>
        <strain evidence="20">ATCC 22028 / DSM 70294 / BCRC 21397 / CBS 2163 / NBRC 10782 / NRRL Y-8283 / UCD 57-17</strain>
    </source>
</reference>
<evidence type="ECO:0000259" key="17">
    <source>
        <dbReference type="PROSITE" id="PS51192"/>
    </source>
</evidence>
<dbReference type="GO" id="GO:0016818">
    <property type="term" value="F:hydrolase activity, acting on acid anhydrides, in phosphorus-containing anhydrides"/>
    <property type="evidence" value="ECO:0007669"/>
    <property type="project" value="InterPro"/>
</dbReference>
<evidence type="ECO:0000256" key="14">
    <source>
        <dbReference type="PROSITE-ProRule" id="PRU00175"/>
    </source>
</evidence>
<dbReference type="GO" id="GO:0005524">
    <property type="term" value="F:ATP binding"/>
    <property type="evidence" value="ECO:0007669"/>
    <property type="project" value="UniProtKB-KW"/>
</dbReference>
<dbReference type="GO" id="GO:0006281">
    <property type="term" value="P:DNA repair"/>
    <property type="evidence" value="ECO:0007669"/>
    <property type="project" value="UniProtKB-KW"/>
</dbReference>
<dbReference type="OrthoDB" id="2801544at2759"/>
<dbReference type="CDD" id="cd18793">
    <property type="entry name" value="SF2_C_SNF"/>
    <property type="match status" value="1"/>
</dbReference>
<dbReference type="SMART" id="SM00910">
    <property type="entry name" value="HIRAN"/>
    <property type="match status" value="1"/>
</dbReference>
<dbReference type="FunCoup" id="A7TFQ5">
    <property type="interactions" value="1045"/>
</dbReference>
<dbReference type="InterPro" id="IPR038718">
    <property type="entry name" value="SNF2-like_sf"/>
</dbReference>
<dbReference type="Pfam" id="PF00271">
    <property type="entry name" value="Helicase_C"/>
    <property type="match status" value="1"/>
</dbReference>
<evidence type="ECO:0000256" key="5">
    <source>
        <dbReference type="ARBA" id="ARBA00022741"/>
    </source>
</evidence>
<dbReference type="Gene3D" id="3.40.50.300">
    <property type="entry name" value="P-loop containing nucleotide triphosphate hydrolases"/>
    <property type="match status" value="2"/>
</dbReference>
<evidence type="ECO:0000256" key="3">
    <source>
        <dbReference type="ARBA" id="ARBA00013412"/>
    </source>
</evidence>
<dbReference type="PROSITE" id="PS50089">
    <property type="entry name" value="ZF_RING_2"/>
    <property type="match status" value="1"/>
</dbReference>
<dbReference type="GO" id="GO:0004386">
    <property type="term" value="F:helicase activity"/>
    <property type="evidence" value="ECO:0007669"/>
    <property type="project" value="UniProtKB-KW"/>
</dbReference>
<dbReference type="InParanoid" id="A7TFQ5"/>
<dbReference type="InterPro" id="IPR000330">
    <property type="entry name" value="SNF2_N"/>
</dbReference>
<dbReference type="Gene3D" id="3.40.50.10810">
    <property type="entry name" value="Tandem AAA-ATPase domain"/>
    <property type="match status" value="1"/>
</dbReference>
<evidence type="ECO:0000256" key="8">
    <source>
        <dbReference type="ARBA" id="ARBA00022801"/>
    </source>
</evidence>
<evidence type="ECO:0000256" key="1">
    <source>
        <dbReference type="ARBA" id="ARBA00004123"/>
    </source>
</evidence>
<dbReference type="CDD" id="cd18008">
    <property type="entry name" value="DEXDc_SHPRH-like"/>
    <property type="match status" value="1"/>
</dbReference>
<dbReference type="InterPro" id="IPR001650">
    <property type="entry name" value="Helicase_C-like"/>
</dbReference>
<evidence type="ECO:0000313" key="19">
    <source>
        <dbReference type="EMBL" id="EDO18863.1"/>
    </source>
</evidence>
<dbReference type="PROSITE" id="PS00518">
    <property type="entry name" value="ZF_RING_1"/>
    <property type="match status" value="1"/>
</dbReference>
<evidence type="ECO:0000256" key="15">
    <source>
        <dbReference type="SAM" id="MobiDB-lite"/>
    </source>
</evidence>
<evidence type="ECO:0000256" key="12">
    <source>
        <dbReference type="ARBA" id="ARBA00023204"/>
    </source>
</evidence>
<dbReference type="Gene3D" id="3.30.40.10">
    <property type="entry name" value="Zinc/RING finger domain, C3HC4 (zinc finger)"/>
    <property type="match status" value="1"/>
</dbReference>
<dbReference type="SMART" id="SM00487">
    <property type="entry name" value="DEXDc"/>
    <property type="match status" value="1"/>
</dbReference>
<feature type="region of interest" description="Disordered" evidence="15">
    <location>
        <begin position="1"/>
        <end position="23"/>
    </location>
</feature>
<evidence type="ECO:0000256" key="4">
    <source>
        <dbReference type="ARBA" id="ARBA00022723"/>
    </source>
</evidence>
<keyword evidence="12" id="KW-0234">DNA repair</keyword>
<feature type="domain" description="Helicase C-terminal" evidence="18">
    <location>
        <begin position="1007"/>
        <end position="1174"/>
    </location>
</feature>
<keyword evidence="4" id="KW-0479">Metal-binding</keyword>
<dbReference type="STRING" id="436907.A7TFQ5"/>
<dbReference type="InterPro" id="IPR001841">
    <property type="entry name" value="Znf_RING"/>
</dbReference>
<evidence type="ECO:0000256" key="11">
    <source>
        <dbReference type="ARBA" id="ARBA00022840"/>
    </source>
</evidence>
<evidence type="ECO:0000256" key="7">
    <source>
        <dbReference type="ARBA" id="ARBA00022771"/>
    </source>
</evidence>
<feature type="domain" description="Helicase ATP-binding" evidence="17">
    <location>
        <begin position="535"/>
        <end position="742"/>
    </location>
</feature>
<dbReference type="AlphaFoldDB" id="A7TFQ5"/>
<dbReference type="PANTHER" id="PTHR45626:SF22">
    <property type="entry name" value="DNA REPAIR PROTEIN RAD5"/>
    <property type="match status" value="1"/>
</dbReference>
<feature type="domain" description="RING-type" evidence="16">
    <location>
        <begin position="925"/>
        <end position="972"/>
    </location>
</feature>
<evidence type="ECO:0000313" key="20">
    <source>
        <dbReference type="Proteomes" id="UP000000267"/>
    </source>
</evidence>
<evidence type="ECO:0000256" key="9">
    <source>
        <dbReference type="ARBA" id="ARBA00022806"/>
    </source>
</evidence>
<keyword evidence="5" id="KW-0547">Nucleotide-binding</keyword>
<dbReference type="eggNOG" id="KOG1001">
    <property type="taxonomic scope" value="Eukaryota"/>
</dbReference>
<dbReference type="SUPFAM" id="SSF52540">
    <property type="entry name" value="P-loop containing nucleoside triphosphate hydrolases"/>
    <property type="match status" value="2"/>
</dbReference>
<evidence type="ECO:0000256" key="13">
    <source>
        <dbReference type="ARBA" id="ARBA00023242"/>
    </source>
</evidence>
<comment type="subcellular location">
    <subcellularLocation>
        <location evidence="1">Nucleus</location>
    </subcellularLocation>
</comment>
<protein>
    <recommendedName>
        <fullName evidence="3">DNA repair protein RAD5</fullName>
    </recommendedName>
</protein>
<dbReference type="PROSITE" id="PS51192">
    <property type="entry name" value="HELICASE_ATP_BIND_1"/>
    <property type="match status" value="1"/>
</dbReference>
<keyword evidence="20" id="KW-1185">Reference proteome</keyword>
<dbReference type="Pfam" id="PF08797">
    <property type="entry name" value="HIRAN"/>
    <property type="match status" value="1"/>
</dbReference>
<dbReference type="Pfam" id="PF13639">
    <property type="entry name" value="zf-RING_2"/>
    <property type="match status" value="1"/>
</dbReference>
<dbReference type="InterPro" id="IPR049730">
    <property type="entry name" value="SNF2/RAD54-like_C"/>
</dbReference>
<dbReference type="InterPro" id="IPR050628">
    <property type="entry name" value="SNF2_RAD54_helicase_TF"/>
</dbReference>
<sequence>MTTDASSQESKKRFFKDGLDSQEDSSELNLAFDNNDSILFGNRSFKNEVKIIPIDQEDNIAIDDLDENQRSTQNGFDRDEFLLQLQVIIPDIKRTEANMLYDMFKLDDNCIEKAIEYYFEISSKMDKGKVDNNMENDNDDGGEDVIILASSSSPDTSMKSSQQSQKISFGSVTSKKRLSSFEVFSQKKPKLEVRWKRFIGSLQVNAMATRPTTKPLKYGTKLKLVKPNSNVIPSKLYSDSGKKKKALSSYIKVFDMSNNREIGKIPEDIAQIIYPLLEKQEISFLLTLVYCDNKRLSIGDTFVLQLDCFLTNLIFDDEIISTSSSQENISSEFDKSSQDHIENQLEIENRASRLSHLALFKKLNLFPIIDEQKELKKIEELNDTVRDVIDLDDEIIYDNSNEIPMEEEGDKENVDHSLNLNQLMAFYNVTQSGNSLLNLPETQPSKDIFKLELRRYQKQGLSWMLLREQEYDKVSKYEYDSDKNATTMNPLWKQFKWPNDMSWDGQRNKESNSNYPDGLFFYANIHSGKYSMEKPTLKSLVKGGILSDEMGLGKTISTLATIFSAPFDREEKNHNELFIKERTTNNSFDSEIICKPYAYRTTLVVVPTSLLMQWSSEFEKSKNGDDIYSEIYYGGNVTSLKSLLTKTKNPPTAVFTTYGIVQNEWTRISKNTSNNSEALSGLFSVQFFRIVLDEGHIIRNRSTITSKAIMNLSSKRKWILTGTPIINRLDDIYSLVKFLGLEPWSQIGYWKSFVSEPFEKKDFKSAFDVVNSILSPVLLRRTKQMKDIDGKPLVELPLKEIFIEDIELSALQNKVYKYFLDRAESSVREGLAHGDLLKKYSTILVHILRLRQICCDVRLLGTKDDNDEDVNSNNQVVSDSVDVNKILKDLKHTTRNALNQDEITELSDKIQLKYFENGKLKSNECPICTTEPIDANNIIFTECGHCFCESCLQEYFDFQVQKKLETKCPNCRQIISTNRVLKLNHDTVENEPIELYCPTQKSAKIEALLKHLKVIQDQSAGEQIVIFSQFSSYLDILEQDLNEALSTKETIIYKFDGRLSLKERSTVLKEFTTKDLTKQKILLLSLKAGGVGLNLTCSSHAFMMDPWWSPSMEDQAIDRIHRIGQSSNVKVVRFIVQGSIEEKMLKIQERKRTIGEAMDVDEDDRRKRRIEDIKMLFE</sequence>
<proteinExistence type="inferred from homology"/>
<dbReference type="GeneID" id="5547179"/>
<evidence type="ECO:0000256" key="6">
    <source>
        <dbReference type="ARBA" id="ARBA00022763"/>
    </source>
</evidence>
<gene>
    <name evidence="19" type="ORF">Kpol_1023p32</name>
</gene>
<organism evidence="20">
    <name type="scientific">Vanderwaltozyma polyspora (strain ATCC 22028 / DSM 70294 / BCRC 21397 / CBS 2163 / NBRC 10782 / NRRL Y-8283 / UCD 57-17)</name>
    <name type="common">Kluyveromyces polysporus</name>
    <dbReference type="NCBI Taxonomy" id="436907"/>
    <lineage>
        <taxon>Eukaryota</taxon>
        <taxon>Fungi</taxon>
        <taxon>Dikarya</taxon>
        <taxon>Ascomycota</taxon>
        <taxon>Saccharomycotina</taxon>
        <taxon>Saccharomycetes</taxon>
        <taxon>Saccharomycetales</taxon>
        <taxon>Saccharomycetaceae</taxon>
        <taxon>Vanderwaltozyma</taxon>
    </lineage>
</organism>
<dbReference type="Pfam" id="PF00176">
    <property type="entry name" value="SNF2-rel_dom"/>
    <property type="match status" value="1"/>
</dbReference>
<dbReference type="GO" id="GO:0005634">
    <property type="term" value="C:nucleus"/>
    <property type="evidence" value="ECO:0007669"/>
    <property type="project" value="UniProtKB-SubCell"/>
</dbReference>
<keyword evidence="8" id="KW-0378">Hydrolase</keyword>
<dbReference type="SMART" id="SM00490">
    <property type="entry name" value="HELICc"/>
    <property type="match status" value="1"/>
</dbReference>
<accession>A7TFQ5</accession>
<comment type="similarity">
    <text evidence="2">Belongs to the SNF2/RAD54 helicase family.</text>
</comment>
<keyword evidence="6" id="KW-0227">DNA damage</keyword>
<dbReference type="GO" id="GO:0003676">
    <property type="term" value="F:nucleic acid binding"/>
    <property type="evidence" value="ECO:0007669"/>
    <property type="project" value="InterPro"/>
</dbReference>
<keyword evidence="10" id="KW-0862">Zinc</keyword>
<dbReference type="PANTHER" id="PTHR45626">
    <property type="entry name" value="TRANSCRIPTION TERMINATION FACTOR 2-RELATED"/>
    <property type="match status" value="1"/>
</dbReference>
<keyword evidence="11" id="KW-0067">ATP-binding</keyword>
<dbReference type="OMA" id="KVEPWSN"/>
<dbReference type="GO" id="GO:0008270">
    <property type="term" value="F:zinc ion binding"/>
    <property type="evidence" value="ECO:0007669"/>
    <property type="project" value="UniProtKB-KW"/>
</dbReference>
<keyword evidence="9" id="KW-0347">Helicase</keyword>
<dbReference type="InterPro" id="IPR014905">
    <property type="entry name" value="HIRAN"/>
</dbReference>